<evidence type="ECO:0000259" key="5">
    <source>
        <dbReference type="PROSITE" id="PS00486"/>
    </source>
</evidence>
<dbReference type="InterPro" id="IPR027417">
    <property type="entry name" value="P-loop_NTPase"/>
</dbReference>
<keyword evidence="4" id="KW-0234">DNA repair</keyword>
<name>A0A2G9SHZ2_AQUCT</name>
<keyword evidence="3" id="KW-0238">DNA-binding</keyword>
<evidence type="ECO:0000256" key="1">
    <source>
        <dbReference type="ARBA" id="ARBA00022741"/>
    </source>
</evidence>
<evidence type="ECO:0000313" key="6">
    <source>
        <dbReference type="EMBL" id="PIO39767.1"/>
    </source>
</evidence>
<dbReference type="OrthoDB" id="10252754at2759"/>
<keyword evidence="1" id="KW-0547">Nucleotide-binding</keyword>
<dbReference type="EMBL" id="KV923954">
    <property type="protein sequence ID" value="PIO39767.1"/>
    <property type="molecule type" value="Genomic_DNA"/>
</dbReference>
<evidence type="ECO:0000313" key="7">
    <source>
        <dbReference type="Proteomes" id="UP000228934"/>
    </source>
</evidence>
<dbReference type="SMART" id="SM00534">
    <property type="entry name" value="MUTSac"/>
    <property type="match status" value="1"/>
</dbReference>
<sequence length="237" mass="26054">MIITGPNMGGKSSYIKQVALITVMAQLGSYVPAEEATIGIVDGMYTRMGAADNIYKGRSTFMEELSETSEILKQATPRSLVILDELGRGTSTHDGIAIAYATLEYFIKDYTTPNISLLSTDSGPVVVSAPLCHFLSTPFVSSWVLFTTFSESEVADNPEYITFLYQITRGIAARSYGLNVAKLADVPEEVLKKAACKSKELEGLVEMKRKKMKTFQGAWNSQNSEDLRELLDAKHLN</sequence>
<dbReference type="GO" id="GO:0140664">
    <property type="term" value="F:ATP-dependent DNA damage sensor activity"/>
    <property type="evidence" value="ECO:0007669"/>
    <property type="project" value="InterPro"/>
</dbReference>
<keyword evidence="2" id="KW-0067">ATP-binding</keyword>
<dbReference type="GO" id="GO:0006312">
    <property type="term" value="P:mitotic recombination"/>
    <property type="evidence" value="ECO:0007669"/>
    <property type="project" value="TreeGrafter"/>
</dbReference>
<dbReference type="GO" id="GO:0005524">
    <property type="term" value="F:ATP binding"/>
    <property type="evidence" value="ECO:0007669"/>
    <property type="project" value="UniProtKB-KW"/>
</dbReference>
<dbReference type="GO" id="GO:0030983">
    <property type="term" value="F:mismatched DNA binding"/>
    <property type="evidence" value="ECO:0007669"/>
    <property type="project" value="InterPro"/>
</dbReference>
<reference evidence="7" key="1">
    <citation type="journal article" date="2017" name="Nat. Commun.">
        <title>The North American bullfrog draft genome provides insight into hormonal regulation of long noncoding RNA.</title>
        <authorList>
            <person name="Hammond S.A."/>
            <person name="Warren R.L."/>
            <person name="Vandervalk B.P."/>
            <person name="Kucuk E."/>
            <person name="Khan H."/>
            <person name="Gibb E.A."/>
            <person name="Pandoh P."/>
            <person name="Kirk H."/>
            <person name="Zhao Y."/>
            <person name="Jones M."/>
            <person name="Mungall A.J."/>
            <person name="Coope R."/>
            <person name="Pleasance S."/>
            <person name="Moore R.A."/>
            <person name="Holt R.A."/>
            <person name="Round J.M."/>
            <person name="Ohora S."/>
            <person name="Walle B.V."/>
            <person name="Veldhoen N."/>
            <person name="Helbing C.C."/>
            <person name="Birol I."/>
        </authorList>
    </citation>
    <scope>NUCLEOTIDE SEQUENCE [LARGE SCALE GENOMIC DNA]</scope>
</reference>
<dbReference type="InterPro" id="IPR000432">
    <property type="entry name" value="DNA_mismatch_repair_MutS_C"/>
</dbReference>
<keyword evidence="7" id="KW-1185">Reference proteome</keyword>
<dbReference type="GO" id="GO:0006298">
    <property type="term" value="P:mismatch repair"/>
    <property type="evidence" value="ECO:0007669"/>
    <property type="project" value="InterPro"/>
</dbReference>
<keyword evidence="4" id="KW-0227">DNA damage</keyword>
<dbReference type="GO" id="GO:0016447">
    <property type="term" value="P:somatic recombination of immunoglobulin gene segments"/>
    <property type="evidence" value="ECO:0007669"/>
    <property type="project" value="TreeGrafter"/>
</dbReference>
<dbReference type="AlphaFoldDB" id="A0A2G9SHZ2"/>
<protein>
    <recommendedName>
        <fullName evidence="5">DNA mismatch repair proteins mutS family domain-containing protein</fullName>
    </recommendedName>
</protein>
<evidence type="ECO:0000256" key="2">
    <source>
        <dbReference type="ARBA" id="ARBA00022840"/>
    </source>
</evidence>
<accession>A0A2G9SHZ2</accession>
<evidence type="ECO:0000256" key="3">
    <source>
        <dbReference type="ARBA" id="ARBA00023125"/>
    </source>
</evidence>
<dbReference type="GO" id="GO:0005634">
    <property type="term" value="C:nucleus"/>
    <property type="evidence" value="ECO:0007669"/>
    <property type="project" value="TreeGrafter"/>
</dbReference>
<dbReference type="Proteomes" id="UP000228934">
    <property type="component" value="Unassembled WGS sequence"/>
</dbReference>
<feature type="domain" description="DNA mismatch repair proteins mutS family" evidence="5">
    <location>
        <begin position="79"/>
        <end position="95"/>
    </location>
</feature>
<dbReference type="PANTHER" id="PTHR11361:SF122">
    <property type="entry name" value="DNA MISMATCH REPAIR PROTEIN MSH3"/>
    <property type="match status" value="1"/>
</dbReference>
<dbReference type="PROSITE" id="PS00486">
    <property type="entry name" value="DNA_MISMATCH_REPAIR_2"/>
    <property type="match status" value="1"/>
</dbReference>
<organism evidence="6 7">
    <name type="scientific">Aquarana catesbeiana</name>
    <name type="common">American bullfrog</name>
    <name type="synonym">Rana catesbeiana</name>
    <dbReference type="NCBI Taxonomy" id="8400"/>
    <lineage>
        <taxon>Eukaryota</taxon>
        <taxon>Metazoa</taxon>
        <taxon>Chordata</taxon>
        <taxon>Craniata</taxon>
        <taxon>Vertebrata</taxon>
        <taxon>Euteleostomi</taxon>
        <taxon>Amphibia</taxon>
        <taxon>Batrachia</taxon>
        <taxon>Anura</taxon>
        <taxon>Neobatrachia</taxon>
        <taxon>Ranoidea</taxon>
        <taxon>Ranidae</taxon>
        <taxon>Aquarana</taxon>
    </lineage>
</organism>
<dbReference type="InterPro" id="IPR045076">
    <property type="entry name" value="MutS"/>
</dbReference>
<dbReference type="SUPFAM" id="SSF52540">
    <property type="entry name" value="P-loop containing nucleoside triphosphate hydrolases"/>
    <property type="match status" value="1"/>
</dbReference>
<dbReference type="Gene3D" id="3.40.50.300">
    <property type="entry name" value="P-loop containing nucleotide triphosphate hydrolases"/>
    <property type="match status" value="1"/>
</dbReference>
<gene>
    <name evidence="6" type="ORF">AB205_0154590</name>
</gene>
<evidence type="ECO:0000256" key="4">
    <source>
        <dbReference type="ARBA" id="ARBA00023204"/>
    </source>
</evidence>
<dbReference type="Pfam" id="PF00488">
    <property type="entry name" value="MutS_V"/>
    <property type="match status" value="1"/>
</dbReference>
<proteinExistence type="predicted"/>
<dbReference type="PANTHER" id="PTHR11361">
    <property type="entry name" value="DNA MISMATCH REPAIR PROTEIN MUTS FAMILY MEMBER"/>
    <property type="match status" value="1"/>
</dbReference>